<evidence type="ECO:0000313" key="4">
    <source>
        <dbReference type="Proteomes" id="UP001055125"/>
    </source>
</evidence>
<reference evidence="3" key="2">
    <citation type="submission" date="2021-08" db="EMBL/GenBank/DDBJ databases">
        <authorList>
            <person name="Tani A."/>
            <person name="Ola A."/>
            <person name="Ogura Y."/>
            <person name="Katsura K."/>
            <person name="Hayashi T."/>
        </authorList>
    </citation>
    <scope>NUCLEOTIDE SEQUENCE</scope>
    <source>
        <strain evidence="3">DSM 19015</strain>
    </source>
</reference>
<dbReference type="PROSITE" id="PS51898">
    <property type="entry name" value="TYR_RECOMBINASE"/>
    <property type="match status" value="1"/>
</dbReference>
<accession>A0ABQ4RW98</accession>
<dbReference type="RefSeq" id="WP_238243694.1">
    <property type="nucleotide sequence ID" value="NZ_BPQP01000024.1"/>
</dbReference>
<dbReference type="Proteomes" id="UP001055125">
    <property type="component" value="Unassembled WGS sequence"/>
</dbReference>
<keyword evidence="1" id="KW-0233">DNA recombination</keyword>
<protein>
    <submittedName>
        <fullName evidence="3">Tyrosine recombinase XerC</fullName>
    </submittedName>
</protein>
<dbReference type="Gene3D" id="1.10.443.10">
    <property type="entry name" value="Intergrase catalytic core"/>
    <property type="match status" value="1"/>
</dbReference>
<proteinExistence type="predicted"/>
<dbReference type="InterPro" id="IPR011010">
    <property type="entry name" value="DNA_brk_join_enz"/>
</dbReference>
<keyword evidence="4" id="KW-1185">Reference proteome</keyword>
<dbReference type="SUPFAM" id="SSF56349">
    <property type="entry name" value="DNA breaking-rejoining enzymes"/>
    <property type="match status" value="1"/>
</dbReference>
<dbReference type="Pfam" id="PF00589">
    <property type="entry name" value="Phage_integrase"/>
    <property type="match status" value="1"/>
</dbReference>
<comment type="caution">
    <text evidence="3">The sequence shown here is derived from an EMBL/GenBank/DDBJ whole genome shotgun (WGS) entry which is preliminary data.</text>
</comment>
<evidence type="ECO:0000256" key="1">
    <source>
        <dbReference type="ARBA" id="ARBA00023172"/>
    </source>
</evidence>
<dbReference type="EMBL" id="BPQP01000024">
    <property type="protein sequence ID" value="GJD94519.1"/>
    <property type="molecule type" value="Genomic_DNA"/>
</dbReference>
<reference evidence="3" key="1">
    <citation type="journal article" date="2021" name="Front. Microbiol.">
        <title>Comprehensive Comparative Genomics and Phenotyping of Methylobacterium Species.</title>
        <authorList>
            <person name="Alessa O."/>
            <person name="Ogura Y."/>
            <person name="Fujitani Y."/>
            <person name="Takami H."/>
            <person name="Hayashi T."/>
            <person name="Sahin N."/>
            <person name="Tani A."/>
        </authorList>
    </citation>
    <scope>NUCLEOTIDE SEQUENCE</scope>
    <source>
        <strain evidence="3">DSM 19015</strain>
    </source>
</reference>
<feature type="domain" description="Tyr recombinase" evidence="2">
    <location>
        <begin position="1"/>
        <end position="130"/>
    </location>
</feature>
<sequence length="145" mass="15994">MSQLSASFSRLPFTRVETLAITMNSTPSRYVSRALRLGVRLSDDTHVFARTDRMPVHPNSLTHEFTRVLTLSTALPRVRFHDLRHSHATQMLANGTHPKMAQERLGNSSVGITLDLYSHVLLGMQEDAAAKVDAAMKAAIDKVAG</sequence>
<gene>
    <name evidence="3" type="primary">xerC_5</name>
    <name evidence="3" type="ORF">OCOJLMKI_1722</name>
</gene>
<evidence type="ECO:0000259" key="2">
    <source>
        <dbReference type="PROSITE" id="PS51898"/>
    </source>
</evidence>
<name>A0ABQ4RW98_9HYPH</name>
<dbReference type="InterPro" id="IPR002104">
    <property type="entry name" value="Integrase_catalytic"/>
</dbReference>
<evidence type="ECO:0000313" key="3">
    <source>
        <dbReference type="EMBL" id="GJD94519.1"/>
    </source>
</evidence>
<organism evidence="3 4">
    <name type="scientific">Methylobacterium iners</name>
    <dbReference type="NCBI Taxonomy" id="418707"/>
    <lineage>
        <taxon>Bacteria</taxon>
        <taxon>Pseudomonadati</taxon>
        <taxon>Pseudomonadota</taxon>
        <taxon>Alphaproteobacteria</taxon>
        <taxon>Hyphomicrobiales</taxon>
        <taxon>Methylobacteriaceae</taxon>
        <taxon>Methylobacterium</taxon>
    </lineage>
</organism>
<dbReference type="InterPro" id="IPR013762">
    <property type="entry name" value="Integrase-like_cat_sf"/>
</dbReference>